<evidence type="ECO:0000313" key="8">
    <source>
        <dbReference type="Proteomes" id="UP000078544"/>
    </source>
</evidence>
<dbReference type="Pfam" id="PF00505">
    <property type="entry name" value="HMG_box"/>
    <property type="match status" value="1"/>
</dbReference>
<dbReference type="InterPro" id="IPR002937">
    <property type="entry name" value="Amino_oxidase"/>
</dbReference>
<dbReference type="GO" id="GO:0003682">
    <property type="term" value="F:chromatin binding"/>
    <property type="evidence" value="ECO:0007669"/>
    <property type="project" value="TreeGrafter"/>
</dbReference>
<dbReference type="SUPFAM" id="SSF54373">
    <property type="entry name" value="FAD-linked reductases, C-terminal domain"/>
    <property type="match status" value="1"/>
</dbReference>
<keyword evidence="3" id="KW-0238">DNA-binding</keyword>
<evidence type="ECO:0000256" key="3">
    <source>
        <dbReference type="PROSITE-ProRule" id="PRU00267"/>
    </source>
</evidence>
<dbReference type="InterPro" id="IPR007526">
    <property type="entry name" value="SWIRM"/>
</dbReference>
<keyword evidence="8" id="KW-1185">Reference proteome</keyword>
<dbReference type="SMART" id="SM00398">
    <property type="entry name" value="HMG"/>
    <property type="match status" value="1"/>
</dbReference>
<feature type="compositionally biased region" description="Polar residues" evidence="4">
    <location>
        <begin position="1"/>
        <end position="11"/>
    </location>
</feature>
<dbReference type="GO" id="GO:0003677">
    <property type="term" value="F:DNA binding"/>
    <property type="evidence" value="ECO:0007669"/>
    <property type="project" value="UniProtKB-UniRule"/>
</dbReference>
<feature type="compositionally biased region" description="Basic and acidic residues" evidence="4">
    <location>
        <begin position="24"/>
        <end position="41"/>
    </location>
</feature>
<feature type="region of interest" description="Disordered" evidence="4">
    <location>
        <begin position="1"/>
        <end position="79"/>
    </location>
</feature>
<dbReference type="GO" id="GO:0006338">
    <property type="term" value="P:chromatin remodeling"/>
    <property type="evidence" value="ECO:0007669"/>
    <property type="project" value="TreeGrafter"/>
</dbReference>
<dbReference type="SUPFAM" id="SSF47095">
    <property type="entry name" value="HMG-box"/>
    <property type="match status" value="1"/>
</dbReference>
<dbReference type="InterPro" id="IPR036910">
    <property type="entry name" value="HMG_box_dom_sf"/>
</dbReference>
<dbReference type="OrthoDB" id="9982100at2759"/>
<feature type="compositionally biased region" description="Basic and acidic residues" evidence="4">
    <location>
        <begin position="970"/>
        <end position="979"/>
    </location>
</feature>
<feature type="region of interest" description="Disordered" evidence="4">
    <location>
        <begin position="970"/>
        <end position="1019"/>
    </location>
</feature>
<dbReference type="SUPFAM" id="SSF51905">
    <property type="entry name" value="FAD/NAD(P)-binding domain"/>
    <property type="match status" value="1"/>
</dbReference>
<dbReference type="SUPFAM" id="SSF46689">
    <property type="entry name" value="Homeodomain-like"/>
    <property type="match status" value="1"/>
</dbReference>
<organism evidence="7 8">
    <name type="scientific">Moelleriella libera RCEF 2490</name>
    <dbReference type="NCBI Taxonomy" id="1081109"/>
    <lineage>
        <taxon>Eukaryota</taxon>
        <taxon>Fungi</taxon>
        <taxon>Dikarya</taxon>
        <taxon>Ascomycota</taxon>
        <taxon>Pezizomycotina</taxon>
        <taxon>Sordariomycetes</taxon>
        <taxon>Hypocreomycetidae</taxon>
        <taxon>Hypocreales</taxon>
        <taxon>Clavicipitaceae</taxon>
        <taxon>Moelleriella</taxon>
    </lineage>
</organism>
<dbReference type="Gene3D" id="1.10.10.10">
    <property type="entry name" value="Winged helix-like DNA-binding domain superfamily/Winged helix DNA-binding domain"/>
    <property type="match status" value="1"/>
</dbReference>
<dbReference type="GO" id="GO:0010468">
    <property type="term" value="P:regulation of gene expression"/>
    <property type="evidence" value="ECO:0007669"/>
    <property type="project" value="UniProtKB-ARBA"/>
</dbReference>
<evidence type="ECO:0000259" key="6">
    <source>
        <dbReference type="PROSITE" id="PS50934"/>
    </source>
</evidence>
<dbReference type="PANTHER" id="PTHR10742:SF386">
    <property type="entry name" value="LYSINE-SPECIFIC HISTONE DEMETHYLASE 1A"/>
    <property type="match status" value="1"/>
</dbReference>
<evidence type="ECO:0000313" key="7">
    <source>
        <dbReference type="EMBL" id="OAA32682.1"/>
    </source>
</evidence>
<dbReference type="Pfam" id="PF01593">
    <property type="entry name" value="Amino_oxidase"/>
    <property type="match status" value="1"/>
</dbReference>
<proteinExistence type="inferred from homology"/>
<dbReference type="InterPro" id="IPR036188">
    <property type="entry name" value="FAD/NAD-bd_sf"/>
</dbReference>
<dbReference type="InterPro" id="IPR009071">
    <property type="entry name" value="HMG_box_dom"/>
</dbReference>
<evidence type="ECO:0000256" key="1">
    <source>
        <dbReference type="ARBA" id="ARBA00005995"/>
    </source>
</evidence>
<dbReference type="PROSITE" id="PS50118">
    <property type="entry name" value="HMG_BOX_2"/>
    <property type="match status" value="1"/>
</dbReference>
<dbReference type="GO" id="GO:0050660">
    <property type="term" value="F:flavin adenine dinucleotide binding"/>
    <property type="evidence" value="ECO:0007669"/>
    <property type="project" value="TreeGrafter"/>
</dbReference>
<dbReference type="AlphaFoldDB" id="A0A166ULG3"/>
<dbReference type="EMBL" id="AZGY01000001">
    <property type="protein sequence ID" value="OAA32682.1"/>
    <property type="molecule type" value="Genomic_DNA"/>
</dbReference>
<comment type="caution">
    <text evidence="7">The sequence shown here is derived from an EMBL/GenBank/DDBJ whole genome shotgun (WGS) entry which is preliminary data.</text>
</comment>
<reference evidence="7 8" key="1">
    <citation type="journal article" date="2016" name="Genome Biol. Evol.">
        <title>Divergent and convergent evolution of fungal pathogenicity.</title>
        <authorList>
            <person name="Shang Y."/>
            <person name="Xiao G."/>
            <person name="Zheng P."/>
            <person name="Cen K."/>
            <person name="Zhan S."/>
            <person name="Wang C."/>
        </authorList>
    </citation>
    <scope>NUCLEOTIDE SEQUENCE [LARGE SCALE GENOMIC DNA]</scope>
    <source>
        <strain evidence="7 8">RCEF 2490</strain>
    </source>
</reference>
<protein>
    <submittedName>
        <fullName evidence="7">Vacuolar protein sorting 33A-like protein</fullName>
    </submittedName>
</protein>
<feature type="compositionally biased region" description="Polar residues" evidence="4">
    <location>
        <begin position="58"/>
        <end position="79"/>
    </location>
</feature>
<evidence type="ECO:0000256" key="2">
    <source>
        <dbReference type="ARBA" id="ARBA00023002"/>
    </source>
</evidence>
<dbReference type="Gene3D" id="3.90.660.10">
    <property type="match status" value="1"/>
</dbReference>
<dbReference type="Pfam" id="PF04433">
    <property type="entry name" value="SWIRM"/>
    <property type="match status" value="1"/>
</dbReference>
<dbReference type="Gene3D" id="3.50.50.60">
    <property type="entry name" value="FAD/NAD(P)-binding domain"/>
    <property type="match status" value="2"/>
</dbReference>
<dbReference type="Proteomes" id="UP000078544">
    <property type="component" value="Unassembled WGS sequence"/>
</dbReference>
<keyword evidence="2" id="KW-0560">Oxidoreductase</keyword>
<dbReference type="GO" id="GO:0016491">
    <property type="term" value="F:oxidoreductase activity"/>
    <property type="evidence" value="ECO:0007669"/>
    <property type="project" value="UniProtKB-KW"/>
</dbReference>
<evidence type="ECO:0000256" key="4">
    <source>
        <dbReference type="SAM" id="MobiDB-lite"/>
    </source>
</evidence>
<dbReference type="PROSITE" id="PS50934">
    <property type="entry name" value="SWIRM"/>
    <property type="match status" value="1"/>
</dbReference>
<accession>A0A166ULG3</accession>
<keyword evidence="3" id="KW-0539">Nucleus</keyword>
<evidence type="ECO:0000259" key="5">
    <source>
        <dbReference type="PROSITE" id="PS50118"/>
    </source>
</evidence>
<dbReference type="STRING" id="1081109.A0A166ULG3"/>
<dbReference type="Gene3D" id="1.10.30.10">
    <property type="entry name" value="High mobility group box domain"/>
    <property type="match status" value="1"/>
</dbReference>
<feature type="DNA-binding region" description="HMG box" evidence="3">
    <location>
        <begin position="884"/>
        <end position="960"/>
    </location>
</feature>
<dbReference type="FunFam" id="3.50.50.60:FF:000249">
    <property type="entry name" value="Lysine-specific histone demethylase Aof2"/>
    <property type="match status" value="1"/>
</dbReference>
<sequence length="1019" mass="113372">MNSTDEPSSHSPGKETINAFADDGVLRESPPEPDNMRKPYETRLSSAQAAGADEGSHSADSSTSALTELSDTSSHSVISSKATTPLDIDTSKSFGADYARRRCIPKPYSRNYESLRTTVQPKSSIPTNITLHQYAAECLDAAESSRLNPYALHPDEYEILRHHISHAQVTTYLNIRNGILRIWLQRPSALVTREEAVGLANLRWFDAANVCYDWLVRRGYINHGCVQHPDLTAQNMNSSSRGRRRRVAVIGAGISGLACARQLEGLFHQYAARFTEMGEDIPKVVIVEGRSRIGGRVYSRQFHTKLGSANHEFAGERHTAEMGGMIITGFERGNPINILLRGQLGLPYHALTADTTIYDSDGRPVDPDRDDLVEKLFNDCLDRVSEYKYKTQPAKLIEGNRALLDEGRDSPGDGSRTIMQAEEATAALPDALPVAEQSVPKKVNLVPVSADKLTGRVHNQPGIPASEKVMDKAEAMGWELRPGVPSDFDLQLEDAASSSGSTLGSVLDHALNRYKDLVHLQPQDYRLINWHVANLEYSNATSLRNLSLSLWDMDAGNEWEGHHSMVIGGYQSMARGLLHCPTSLDLTTRFVVKGIKYQAESFDGPVILQPENGDNVEADIAICTIPLGVLKEGSVEFEPPLPDWKTGPIARLGFGILNKVVLVYKEIFWDPDRHIFGTLRDPLNSHSTLQEDYALRRGRFFQWFNVTNTTGLPCLIALMAGEAGFETERSSDESLVQEATEILRGVFGEKVPYPEECVVTRWGSDRFARGSYSSTAPGMQPDDYNSMARPVGNLFFAGEHTIVTHPATVHGAYLSGIRAASEVLDSILGPIEVPTPLVLPRDSLILQKRRGSPRDPRQARLEAYEFEISDYIRSEIGDRPSPPAKLVVNPYLLFSKEHFESARKRCEEHRRPGKTRTLPNEIRMMTSKMWRELTSEQRLPYEKEAATLKKAHNDALAVFTEEAQRWDEKAGALRARYEQDNPSLPGPDEYPEERGTPNKYRRTRHASHAQGGSSVDRGL</sequence>
<dbReference type="InterPro" id="IPR009057">
    <property type="entry name" value="Homeodomain-like_sf"/>
</dbReference>
<feature type="domain" description="HMG box" evidence="5">
    <location>
        <begin position="884"/>
        <end position="960"/>
    </location>
</feature>
<dbReference type="InterPro" id="IPR050281">
    <property type="entry name" value="Flavin_monoamine_oxidase"/>
</dbReference>
<dbReference type="CDD" id="cd00084">
    <property type="entry name" value="HMG-box_SF"/>
    <property type="match status" value="1"/>
</dbReference>
<dbReference type="InterPro" id="IPR036388">
    <property type="entry name" value="WH-like_DNA-bd_sf"/>
</dbReference>
<name>A0A166ULG3_9HYPO</name>
<dbReference type="PANTHER" id="PTHR10742">
    <property type="entry name" value="FLAVIN MONOAMINE OXIDASE"/>
    <property type="match status" value="1"/>
</dbReference>
<dbReference type="GO" id="GO:0005634">
    <property type="term" value="C:nucleus"/>
    <property type="evidence" value="ECO:0007669"/>
    <property type="project" value="UniProtKB-UniRule"/>
</dbReference>
<gene>
    <name evidence="7" type="ORF">AAL_00147</name>
</gene>
<comment type="similarity">
    <text evidence="1">Belongs to the flavin monoamine oxidase family.</text>
</comment>
<feature type="domain" description="SWIRM" evidence="6">
    <location>
        <begin position="138"/>
        <end position="232"/>
    </location>
</feature>